<dbReference type="Pfam" id="PF07499">
    <property type="entry name" value="RuvA_C"/>
    <property type="match status" value="1"/>
</dbReference>
<keyword evidence="8" id="KW-0378">Hydrolase</keyword>
<dbReference type="GO" id="GO:0009379">
    <property type="term" value="C:Holliday junction helicase complex"/>
    <property type="evidence" value="ECO:0007669"/>
    <property type="project" value="InterPro"/>
</dbReference>
<dbReference type="InterPro" id="IPR000085">
    <property type="entry name" value="RuvA"/>
</dbReference>
<dbReference type="Gene3D" id="1.10.150.20">
    <property type="entry name" value="5' to 3' exonuclease, C-terminal subdomain"/>
    <property type="match status" value="1"/>
</dbReference>
<protein>
    <recommendedName>
        <fullName evidence="6">Holliday junction branch migration complex subunit RuvA</fullName>
    </recommendedName>
</protein>
<feature type="domain" description="Helix-hairpin-helix DNA-binding motif class 1" evidence="7">
    <location>
        <begin position="108"/>
        <end position="127"/>
    </location>
</feature>
<evidence type="ECO:0000256" key="6">
    <source>
        <dbReference type="HAMAP-Rule" id="MF_00031"/>
    </source>
</evidence>
<dbReference type="InterPro" id="IPR011114">
    <property type="entry name" value="RuvA_C"/>
</dbReference>
<comment type="subunit">
    <text evidence="6">Homotetramer. Forms an RuvA(8)-RuvB(12)-Holliday junction (HJ) complex. HJ DNA is sandwiched between 2 RuvA tetramers; dsDNA enters through RuvA and exits via RuvB. An RuvB hexamer assembles on each DNA strand where it exits the tetramer. Each RuvB hexamer is contacted by two RuvA subunits (via domain III) on 2 adjacent RuvB subunits; this complex drives branch migration. In the full resolvosome a probable DNA-RuvA(4)-RuvB(12)-RuvC(2) complex forms which resolves the HJ.</text>
</comment>
<dbReference type="SMART" id="SM00278">
    <property type="entry name" value="HhH1"/>
    <property type="match status" value="2"/>
</dbReference>
<dbReference type="eggNOG" id="COG0632">
    <property type="taxonomic scope" value="Bacteria"/>
</dbReference>
<accession>E6U480</accession>
<dbReference type="RefSeq" id="WP_013484941.1">
    <property type="nucleotide sequence ID" value="NC_014828.1"/>
</dbReference>
<dbReference type="GO" id="GO:0006310">
    <property type="term" value="P:DNA recombination"/>
    <property type="evidence" value="ECO:0007669"/>
    <property type="project" value="UniProtKB-UniRule"/>
</dbReference>
<keyword evidence="8" id="KW-0067">ATP-binding</keyword>
<dbReference type="Pfam" id="PF01330">
    <property type="entry name" value="RuvA_N"/>
    <property type="match status" value="1"/>
</dbReference>
<dbReference type="Gene3D" id="1.10.8.10">
    <property type="entry name" value="DNA helicase RuvA subunit, C-terminal domain"/>
    <property type="match status" value="1"/>
</dbReference>
<keyword evidence="9" id="KW-1185">Reference proteome</keyword>
<evidence type="ECO:0000256" key="5">
    <source>
        <dbReference type="ARBA" id="ARBA00023204"/>
    </source>
</evidence>
<dbReference type="NCBIfam" id="TIGR00084">
    <property type="entry name" value="ruvA"/>
    <property type="match status" value="1"/>
</dbReference>
<dbReference type="EMBL" id="CP002400">
    <property type="protein sequence ID" value="ADU26580.1"/>
    <property type="molecule type" value="Genomic_DNA"/>
</dbReference>
<dbReference type="GO" id="GO:0005737">
    <property type="term" value="C:cytoplasm"/>
    <property type="evidence" value="ECO:0007669"/>
    <property type="project" value="UniProtKB-SubCell"/>
</dbReference>
<keyword evidence="8" id="KW-0347">Helicase</keyword>
<dbReference type="GO" id="GO:0006281">
    <property type="term" value="P:DNA repair"/>
    <property type="evidence" value="ECO:0007669"/>
    <property type="project" value="UniProtKB-UniRule"/>
</dbReference>
<reference evidence="8 9" key="1">
    <citation type="submission" date="2010-12" db="EMBL/GenBank/DDBJ databases">
        <title>Complete sequence of Ethanoligenens harbinense YUAN-3.</title>
        <authorList>
            <person name="Lucas S."/>
            <person name="Copeland A."/>
            <person name="Lapidus A."/>
            <person name="Cheng J.-F."/>
            <person name="Bruce D."/>
            <person name="Goodwin L."/>
            <person name="Pitluck S."/>
            <person name="Chertkov O."/>
            <person name="Misra M."/>
            <person name="Detter J.C."/>
            <person name="Han C."/>
            <person name="Tapia R."/>
            <person name="Land M."/>
            <person name="Hauser L."/>
            <person name="Jeffries C."/>
            <person name="Kyrpides N."/>
            <person name="Ivanova N."/>
            <person name="Mikhailova N."/>
            <person name="Wang A."/>
            <person name="Mouttaki H."/>
            <person name="He Z."/>
            <person name="Zhou J."/>
            <person name="Hemme C.L."/>
            <person name="Woyke T."/>
        </authorList>
    </citation>
    <scope>NUCLEOTIDE SEQUENCE [LARGE SCALE GENOMIC DNA]</scope>
    <source>
        <strain evidence="9">DSM 18485 / JCM 12961 / CGMCC 1.5033 / YUAN-3</strain>
    </source>
</reference>
<proteinExistence type="inferred from homology"/>
<comment type="domain">
    <text evidence="6">Has three domains with a flexible linker between the domains II and III and assumes an 'L' shape. Domain III is highly mobile and contacts RuvB.</text>
</comment>
<dbReference type="PROSITE" id="PS51257">
    <property type="entry name" value="PROKAR_LIPOPROTEIN"/>
    <property type="match status" value="1"/>
</dbReference>
<sequence>MIYSLKGTLTHTGPGMAVISCGGVGFKCLTTANTLGALPPPGEEAFLYTHLNVREDALDLYGFGSEEELHCFRMLIGVSGVGPKAALSILSGTTPAQFAFSVASGDAKALTRAPGIGSKIAQRIVLELKDKINGEQAAANFTGGTPVPAVSGGSAAEAVSALVVLGYSGTEAQGAVNRCDPAQSVEDIIRQALRLLASR</sequence>
<dbReference type="HOGENOM" id="CLU_087936_3_0_9"/>
<evidence type="ECO:0000313" key="9">
    <source>
        <dbReference type="Proteomes" id="UP000001551"/>
    </source>
</evidence>
<dbReference type="STRING" id="663278.Ethha_1027"/>
<dbReference type="GO" id="GO:0009378">
    <property type="term" value="F:four-way junction helicase activity"/>
    <property type="evidence" value="ECO:0007669"/>
    <property type="project" value="InterPro"/>
</dbReference>
<dbReference type="InterPro" id="IPR003583">
    <property type="entry name" value="Hlx-hairpin-Hlx_DNA-bd_motif"/>
</dbReference>
<dbReference type="SUPFAM" id="SSF46929">
    <property type="entry name" value="DNA helicase RuvA subunit, C-terminal domain"/>
    <property type="match status" value="1"/>
</dbReference>
<keyword evidence="5 6" id="KW-0234">DNA repair</keyword>
<dbReference type="GO" id="GO:0000400">
    <property type="term" value="F:four-way junction DNA binding"/>
    <property type="evidence" value="ECO:0007669"/>
    <property type="project" value="UniProtKB-UniRule"/>
</dbReference>
<dbReference type="CDD" id="cd14332">
    <property type="entry name" value="UBA_RuvA_C"/>
    <property type="match status" value="1"/>
</dbReference>
<gene>
    <name evidence="6" type="primary">ruvA</name>
    <name evidence="8" type="ordered locus">Ethha_1027</name>
</gene>
<dbReference type="InterPro" id="IPR013849">
    <property type="entry name" value="DNA_helicase_Holl-junc_RuvA_I"/>
</dbReference>
<dbReference type="SUPFAM" id="SSF50249">
    <property type="entry name" value="Nucleic acid-binding proteins"/>
    <property type="match status" value="1"/>
</dbReference>
<dbReference type="InterPro" id="IPR036267">
    <property type="entry name" value="RuvA_C_sf"/>
</dbReference>
<evidence type="ECO:0000313" key="8">
    <source>
        <dbReference type="EMBL" id="ADU26580.1"/>
    </source>
</evidence>
<dbReference type="GO" id="GO:0005524">
    <property type="term" value="F:ATP binding"/>
    <property type="evidence" value="ECO:0007669"/>
    <property type="project" value="InterPro"/>
</dbReference>
<dbReference type="KEGG" id="eha:Ethha_1027"/>
<feature type="region of interest" description="Domain I" evidence="6">
    <location>
        <begin position="1"/>
        <end position="64"/>
    </location>
</feature>
<dbReference type="Gene3D" id="2.40.50.140">
    <property type="entry name" value="Nucleic acid-binding proteins"/>
    <property type="match status" value="1"/>
</dbReference>
<comment type="function">
    <text evidence="6">The RuvA-RuvB-RuvC complex processes Holliday junction (HJ) DNA during genetic recombination and DNA repair, while the RuvA-RuvB complex plays an important role in the rescue of blocked DNA replication forks via replication fork reversal (RFR). RuvA specifically binds to HJ cruciform DNA, conferring on it an open structure. The RuvB hexamer acts as an ATP-dependent pump, pulling dsDNA into and through the RuvAB complex. HJ branch migration allows RuvC to scan DNA until it finds its consensus sequence, where it cleaves and resolves the cruciform DNA.</text>
</comment>
<keyword evidence="3 6" id="KW-0238">DNA-binding</keyword>
<feature type="region of interest" description="Domain III" evidence="6">
    <location>
        <begin position="155"/>
        <end position="199"/>
    </location>
</feature>
<dbReference type="Pfam" id="PF14520">
    <property type="entry name" value="HHH_5"/>
    <property type="match status" value="1"/>
</dbReference>
<name>E6U480_ETHHY</name>
<dbReference type="InterPro" id="IPR012340">
    <property type="entry name" value="NA-bd_OB-fold"/>
</dbReference>
<evidence type="ECO:0000256" key="2">
    <source>
        <dbReference type="ARBA" id="ARBA00022763"/>
    </source>
</evidence>
<keyword evidence="4 6" id="KW-0233">DNA recombination</keyword>
<evidence type="ECO:0000256" key="4">
    <source>
        <dbReference type="ARBA" id="ARBA00023172"/>
    </source>
</evidence>
<dbReference type="InterPro" id="IPR010994">
    <property type="entry name" value="RuvA_2-like"/>
</dbReference>
<comment type="subcellular location">
    <subcellularLocation>
        <location evidence="6">Cytoplasm</location>
    </subcellularLocation>
</comment>
<evidence type="ECO:0000256" key="1">
    <source>
        <dbReference type="ARBA" id="ARBA00022490"/>
    </source>
</evidence>
<keyword evidence="8" id="KW-0547">Nucleotide-binding</keyword>
<dbReference type="HAMAP" id="MF_00031">
    <property type="entry name" value="DNA_HJ_migration_RuvA"/>
    <property type="match status" value="1"/>
</dbReference>
<dbReference type="SUPFAM" id="SSF47781">
    <property type="entry name" value="RuvA domain 2-like"/>
    <property type="match status" value="1"/>
</dbReference>
<evidence type="ECO:0000259" key="7">
    <source>
        <dbReference type="SMART" id="SM00278"/>
    </source>
</evidence>
<feature type="domain" description="Helix-hairpin-helix DNA-binding motif class 1" evidence="7">
    <location>
        <begin position="73"/>
        <end position="92"/>
    </location>
</feature>
<comment type="caution">
    <text evidence="6">Lacks conserved residue(s) required for the propagation of feature annotation.</text>
</comment>
<dbReference type="GO" id="GO:0048476">
    <property type="term" value="C:Holliday junction resolvase complex"/>
    <property type="evidence" value="ECO:0007669"/>
    <property type="project" value="UniProtKB-UniRule"/>
</dbReference>
<keyword evidence="2 6" id="KW-0227">DNA damage</keyword>
<evidence type="ECO:0000256" key="3">
    <source>
        <dbReference type="ARBA" id="ARBA00023125"/>
    </source>
</evidence>
<organism evidence="8 9">
    <name type="scientific">Ethanoligenens harbinense (strain DSM 18485 / JCM 12961 / CGMCC 1.5033 / YUAN-3)</name>
    <dbReference type="NCBI Taxonomy" id="663278"/>
    <lineage>
        <taxon>Bacteria</taxon>
        <taxon>Bacillati</taxon>
        <taxon>Bacillota</taxon>
        <taxon>Clostridia</taxon>
        <taxon>Eubacteriales</taxon>
        <taxon>Oscillospiraceae</taxon>
        <taxon>Ethanoligenens</taxon>
    </lineage>
</organism>
<dbReference type="Proteomes" id="UP000001551">
    <property type="component" value="Chromosome"/>
</dbReference>
<keyword evidence="1 6" id="KW-0963">Cytoplasm</keyword>
<comment type="similarity">
    <text evidence="6">Belongs to the RuvA family.</text>
</comment>
<dbReference type="AlphaFoldDB" id="E6U480"/>